<accession>A0AAD7FZX0</accession>
<evidence type="ECO:0000256" key="7">
    <source>
        <dbReference type="ARBA" id="ARBA00023033"/>
    </source>
</evidence>
<evidence type="ECO:0000256" key="1">
    <source>
        <dbReference type="ARBA" id="ARBA00001971"/>
    </source>
</evidence>
<dbReference type="Pfam" id="PF00067">
    <property type="entry name" value="p450"/>
    <property type="match status" value="1"/>
</dbReference>
<gene>
    <name evidence="8" type="ORF">B0H17DRAFT_871670</name>
</gene>
<feature type="non-terminal residue" evidence="8">
    <location>
        <position position="82"/>
    </location>
</feature>
<proteinExistence type="inferred from homology"/>
<comment type="similarity">
    <text evidence="2">Belongs to the cytochrome P450 family.</text>
</comment>
<dbReference type="AlphaFoldDB" id="A0AAD7FZX0"/>
<reference evidence="8" key="1">
    <citation type="submission" date="2023-03" db="EMBL/GenBank/DDBJ databases">
        <title>Massive genome expansion in bonnet fungi (Mycena s.s.) driven by repeated elements and novel gene families across ecological guilds.</title>
        <authorList>
            <consortium name="Lawrence Berkeley National Laboratory"/>
            <person name="Harder C.B."/>
            <person name="Miyauchi S."/>
            <person name="Viragh M."/>
            <person name="Kuo A."/>
            <person name="Thoen E."/>
            <person name="Andreopoulos B."/>
            <person name="Lu D."/>
            <person name="Skrede I."/>
            <person name="Drula E."/>
            <person name="Henrissat B."/>
            <person name="Morin E."/>
            <person name="Kohler A."/>
            <person name="Barry K."/>
            <person name="LaButti K."/>
            <person name="Morin E."/>
            <person name="Salamov A."/>
            <person name="Lipzen A."/>
            <person name="Mereny Z."/>
            <person name="Hegedus B."/>
            <person name="Baldrian P."/>
            <person name="Stursova M."/>
            <person name="Weitz H."/>
            <person name="Taylor A."/>
            <person name="Grigoriev I.V."/>
            <person name="Nagy L.G."/>
            <person name="Martin F."/>
            <person name="Kauserud H."/>
        </authorList>
    </citation>
    <scope>NUCLEOTIDE SEQUENCE</scope>
    <source>
        <strain evidence="8">CBHHK067</strain>
    </source>
</reference>
<evidence type="ECO:0000313" key="9">
    <source>
        <dbReference type="Proteomes" id="UP001221757"/>
    </source>
</evidence>
<keyword evidence="9" id="KW-1185">Reference proteome</keyword>
<dbReference type="GO" id="GO:0016705">
    <property type="term" value="F:oxidoreductase activity, acting on paired donors, with incorporation or reduction of molecular oxygen"/>
    <property type="evidence" value="ECO:0007669"/>
    <property type="project" value="InterPro"/>
</dbReference>
<comment type="caution">
    <text evidence="8">The sequence shown here is derived from an EMBL/GenBank/DDBJ whole genome shotgun (WGS) entry which is preliminary data.</text>
</comment>
<evidence type="ECO:0000313" key="8">
    <source>
        <dbReference type="EMBL" id="KAJ7652622.1"/>
    </source>
</evidence>
<keyword evidence="6" id="KW-0408">Iron</keyword>
<dbReference type="GO" id="GO:0020037">
    <property type="term" value="F:heme binding"/>
    <property type="evidence" value="ECO:0007669"/>
    <property type="project" value="InterPro"/>
</dbReference>
<feature type="non-terminal residue" evidence="8">
    <location>
        <position position="1"/>
    </location>
</feature>
<dbReference type="InterPro" id="IPR036396">
    <property type="entry name" value="Cyt_P450_sf"/>
</dbReference>
<dbReference type="InterPro" id="IPR001128">
    <property type="entry name" value="Cyt_P450"/>
</dbReference>
<keyword evidence="7" id="KW-0503">Monooxygenase</keyword>
<dbReference type="PANTHER" id="PTHR46300:SF5">
    <property type="entry name" value="CYTOCHROME P450"/>
    <property type="match status" value="1"/>
</dbReference>
<name>A0AAD7FZX0_MYCRO</name>
<keyword evidence="4" id="KW-0479">Metal-binding</keyword>
<dbReference type="Gene3D" id="1.10.630.10">
    <property type="entry name" value="Cytochrome P450"/>
    <property type="match status" value="1"/>
</dbReference>
<protein>
    <submittedName>
        <fullName evidence="8">Cytochrome P450</fullName>
    </submittedName>
</protein>
<evidence type="ECO:0000256" key="6">
    <source>
        <dbReference type="ARBA" id="ARBA00023004"/>
    </source>
</evidence>
<dbReference type="InterPro" id="IPR050364">
    <property type="entry name" value="Cytochrome_P450_fung"/>
</dbReference>
<organism evidence="8 9">
    <name type="scientific">Mycena rosella</name>
    <name type="common">Pink bonnet</name>
    <name type="synonym">Agaricus rosellus</name>
    <dbReference type="NCBI Taxonomy" id="1033263"/>
    <lineage>
        <taxon>Eukaryota</taxon>
        <taxon>Fungi</taxon>
        <taxon>Dikarya</taxon>
        <taxon>Basidiomycota</taxon>
        <taxon>Agaricomycotina</taxon>
        <taxon>Agaricomycetes</taxon>
        <taxon>Agaricomycetidae</taxon>
        <taxon>Agaricales</taxon>
        <taxon>Marasmiineae</taxon>
        <taxon>Mycenaceae</taxon>
        <taxon>Mycena</taxon>
    </lineage>
</organism>
<sequence length="82" mass="9341">RPKCRWNPGVPLGVPHQVMENDIYREMLIPKGSLVFANIKAMSLDDSVYSRATSFYPERYLPKPGGNEEPPFINLAFGFGRR</sequence>
<evidence type="ECO:0000256" key="4">
    <source>
        <dbReference type="ARBA" id="ARBA00022723"/>
    </source>
</evidence>
<evidence type="ECO:0000256" key="5">
    <source>
        <dbReference type="ARBA" id="ARBA00023002"/>
    </source>
</evidence>
<dbReference type="PANTHER" id="PTHR46300">
    <property type="entry name" value="P450, PUTATIVE (EUROFUNG)-RELATED-RELATED"/>
    <property type="match status" value="1"/>
</dbReference>
<dbReference type="SUPFAM" id="SSF48264">
    <property type="entry name" value="Cytochrome P450"/>
    <property type="match status" value="1"/>
</dbReference>
<dbReference type="EMBL" id="JARKIE010000344">
    <property type="protein sequence ID" value="KAJ7652622.1"/>
    <property type="molecule type" value="Genomic_DNA"/>
</dbReference>
<evidence type="ECO:0000256" key="3">
    <source>
        <dbReference type="ARBA" id="ARBA00022617"/>
    </source>
</evidence>
<comment type="cofactor">
    <cofactor evidence="1">
        <name>heme</name>
        <dbReference type="ChEBI" id="CHEBI:30413"/>
    </cofactor>
</comment>
<dbReference type="GO" id="GO:0004497">
    <property type="term" value="F:monooxygenase activity"/>
    <property type="evidence" value="ECO:0007669"/>
    <property type="project" value="UniProtKB-KW"/>
</dbReference>
<keyword evidence="3" id="KW-0349">Heme</keyword>
<dbReference type="GO" id="GO:0005506">
    <property type="term" value="F:iron ion binding"/>
    <property type="evidence" value="ECO:0007669"/>
    <property type="project" value="InterPro"/>
</dbReference>
<keyword evidence="5" id="KW-0560">Oxidoreductase</keyword>
<dbReference type="Proteomes" id="UP001221757">
    <property type="component" value="Unassembled WGS sequence"/>
</dbReference>
<evidence type="ECO:0000256" key="2">
    <source>
        <dbReference type="ARBA" id="ARBA00010617"/>
    </source>
</evidence>